<gene>
    <name evidence="1" type="ORF">FOE78_18550</name>
</gene>
<dbReference type="AlphaFoldDB" id="A0A516Q2J1"/>
<evidence type="ECO:0000313" key="2">
    <source>
        <dbReference type="Proteomes" id="UP000319263"/>
    </source>
</evidence>
<name>A0A516Q2J1_9ACTN</name>
<dbReference type="OrthoDB" id="3711334at2"/>
<reference evidence="1 2" key="1">
    <citation type="submission" date="2019-07" db="EMBL/GenBank/DDBJ databases">
        <title>Microlunatus dokdonensis sp. nov. isolated from the rhizospheric soil of the wild plant Elymus tsukushiensis.</title>
        <authorList>
            <person name="Ghim S.-Y."/>
            <person name="Hwang Y.-J."/>
            <person name="Son J.-S."/>
            <person name="Shin J.-H."/>
        </authorList>
    </citation>
    <scope>NUCLEOTIDE SEQUENCE [LARGE SCALE GENOMIC DNA]</scope>
    <source>
        <strain evidence="1 2">KUDC0627</strain>
    </source>
</reference>
<dbReference type="Proteomes" id="UP000319263">
    <property type="component" value="Chromosome"/>
</dbReference>
<dbReference type="EMBL" id="CP041692">
    <property type="protein sequence ID" value="QDP97643.1"/>
    <property type="molecule type" value="Genomic_DNA"/>
</dbReference>
<proteinExistence type="predicted"/>
<dbReference type="KEGG" id="mik:FOE78_18550"/>
<evidence type="ECO:0000313" key="1">
    <source>
        <dbReference type="EMBL" id="QDP97643.1"/>
    </source>
</evidence>
<sequence length="198" mass="21683">MMISQCLPDHRCVSHDRCLRDDRDAEFLELLGPDCDDLDTDDEIDWVDAAPFRAHLRRLIRETGVGWRTLAALAEVPAATVQRLLLGHPGRPMRQLHPTIAKRLFYLSLDVVRDAAIVPIRPARSRALICWLLSQGWSLDELSQRAGLPGAGLAELADGRSTSCTQLTAATVRAVAQQLSDRATPMTPAAGMELAIAG</sequence>
<organism evidence="1 2">
    <name type="scientific">Microlunatus elymi</name>
    <dbReference type="NCBI Taxonomy" id="2596828"/>
    <lineage>
        <taxon>Bacteria</taxon>
        <taxon>Bacillati</taxon>
        <taxon>Actinomycetota</taxon>
        <taxon>Actinomycetes</taxon>
        <taxon>Propionibacteriales</taxon>
        <taxon>Propionibacteriaceae</taxon>
        <taxon>Microlunatus</taxon>
    </lineage>
</organism>
<dbReference type="RefSeq" id="WP_143987600.1">
    <property type="nucleotide sequence ID" value="NZ_CP041692.1"/>
</dbReference>
<keyword evidence="2" id="KW-1185">Reference proteome</keyword>
<protein>
    <submittedName>
        <fullName evidence="1">Uncharacterized protein</fullName>
    </submittedName>
</protein>
<accession>A0A516Q2J1</accession>